<comment type="subcellular location">
    <subcellularLocation>
        <location evidence="2">Cell membrane</location>
        <topology evidence="2">Single-pass type I membrane protein</topology>
    </subcellularLocation>
</comment>
<keyword evidence="8" id="KW-0130">Cell adhesion</keyword>
<feature type="domain" description="Cadherin" evidence="15">
    <location>
        <begin position="2716"/>
        <end position="2824"/>
    </location>
</feature>
<evidence type="ECO:0000313" key="17">
    <source>
        <dbReference type="Proteomes" id="UP001295444"/>
    </source>
</evidence>
<feature type="domain" description="Cadherin" evidence="15">
    <location>
        <begin position="349"/>
        <end position="457"/>
    </location>
</feature>
<evidence type="ECO:0000256" key="8">
    <source>
        <dbReference type="ARBA" id="ARBA00022889"/>
    </source>
</evidence>
<dbReference type="InterPro" id="IPR002126">
    <property type="entry name" value="Cadherin-like_dom"/>
</dbReference>
<feature type="transmembrane region" description="Helical" evidence="14">
    <location>
        <begin position="908"/>
        <end position="931"/>
    </location>
</feature>
<keyword evidence="10 14" id="KW-0472">Membrane</keyword>
<evidence type="ECO:0000256" key="2">
    <source>
        <dbReference type="ARBA" id="ARBA00004251"/>
    </source>
</evidence>
<keyword evidence="9 14" id="KW-1133">Transmembrane helix</keyword>
<dbReference type="Pfam" id="PF08266">
    <property type="entry name" value="Cadherin_2"/>
    <property type="match status" value="5"/>
</dbReference>
<feature type="region of interest" description="Disordered" evidence="13">
    <location>
        <begin position="4193"/>
        <end position="4294"/>
    </location>
</feature>
<name>A0AAD1VZK5_PELCU</name>
<feature type="domain" description="Cadherin" evidence="15">
    <location>
        <begin position="787"/>
        <end position="891"/>
    </location>
</feature>
<accession>A0AAD1VZK5</accession>
<dbReference type="FunFam" id="2.60.40.60:FF:000001">
    <property type="entry name" value="Protocadherin alpha 2"/>
    <property type="match status" value="5"/>
</dbReference>
<dbReference type="PROSITE" id="PS50268">
    <property type="entry name" value="CADHERIN_2"/>
    <property type="match status" value="31"/>
</dbReference>
<dbReference type="PANTHER" id="PTHR24028:SF133">
    <property type="entry name" value="PROTOCADHERIN ALPHA-4"/>
    <property type="match status" value="1"/>
</dbReference>
<feature type="domain" description="Cadherin" evidence="15">
    <location>
        <begin position="1165"/>
        <end position="1273"/>
    </location>
</feature>
<evidence type="ECO:0000256" key="9">
    <source>
        <dbReference type="ARBA" id="ARBA00022989"/>
    </source>
</evidence>
<organism evidence="16 17">
    <name type="scientific">Pelobates cultripes</name>
    <name type="common">Western spadefoot toad</name>
    <dbReference type="NCBI Taxonomy" id="61616"/>
    <lineage>
        <taxon>Eukaryota</taxon>
        <taxon>Metazoa</taxon>
        <taxon>Chordata</taxon>
        <taxon>Craniata</taxon>
        <taxon>Vertebrata</taxon>
        <taxon>Euteleostomi</taxon>
        <taxon>Amphibia</taxon>
        <taxon>Batrachia</taxon>
        <taxon>Anura</taxon>
        <taxon>Pelobatoidea</taxon>
        <taxon>Pelobatidae</taxon>
        <taxon>Pelobates</taxon>
    </lineage>
</organism>
<keyword evidence="6" id="KW-0677">Repeat</keyword>
<dbReference type="FunFam" id="2.60.40.60:FF:000129">
    <property type="entry name" value="protocadherin alpha-C2 isoform X1"/>
    <property type="match status" value="5"/>
</dbReference>
<feature type="transmembrane region" description="Helical" evidence="14">
    <location>
        <begin position="3275"/>
        <end position="3298"/>
    </location>
</feature>
<feature type="transmembrane region" description="Helical" evidence="14">
    <location>
        <begin position="1723"/>
        <end position="1746"/>
    </location>
</feature>
<feature type="domain" description="Cadherin" evidence="15">
    <location>
        <begin position="3976"/>
        <end position="4080"/>
    </location>
</feature>
<dbReference type="PRINTS" id="PR00205">
    <property type="entry name" value="CADHERIN"/>
</dbReference>
<feature type="domain" description="Cadherin" evidence="15">
    <location>
        <begin position="2395"/>
        <end position="2499"/>
    </location>
</feature>
<feature type="domain" description="Cadherin" evidence="15">
    <location>
        <begin position="250"/>
        <end position="348"/>
    </location>
</feature>
<evidence type="ECO:0000313" key="16">
    <source>
        <dbReference type="EMBL" id="CAH2275874.1"/>
    </source>
</evidence>
<feature type="domain" description="Cadherin" evidence="15">
    <location>
        <begin position="1382"/>
        <end position="1486"/>
    </location>
</feature>
<feature type="domain" description="Cadherin" evidence="15">
    <location>
        <begin position="3038"/>
        <end position="3147"/>
    </location>
</feature>
<feature type="compositionally biased region" description="Basic and acidic residues" evidence="13">
    <location>
        <begin position="4228"/>
        <end position="4247"/>
    </location>
</feature>
<proteinExistence type="predicted"/>
<feature type="domain" description="Cadherin" evidence="15">
    <location>
        <begin position="1066"/>
        <end position="1164"/>
    </location>
</feature>
<gene>
    <name evidence="16" type="ORF">PECUL_23A039125</name>
</gene>
<feature type="domain" description="Cadherin" evidence="15">
    <location>
        <begin position="458"/>
        <end position="565"/>
    </location>
</feature>
<dbReference type="GO" id="GO:0007156">
    <property type="term" value="P:homophilic cell adhesion via plasma membrane adhesion molecules"/>
    <property type="evidence" value="ECO:0007669"/>
    <property type="project" value="InterPro"/>
</dbReference>
<dbReference type="PANTHER" id="PTHR24028">
    <property type="entry name" value="CADHERIN-87A"/>
    <property type="match status" value="1"/>
</dbReference>
<dbReference type="InterPro" id="IPR050174">
    <property type="entry name" value="Protocadherin/Cadherin-CA"/>
</dbReference>
<dbReference type="CDD" id="cd11304">
    <property type="entry name" value="Cadherin_repeat"/>
    <property type="match status" value="31"/>
</dbReference>
<feature type="domain" description="Cadherin" evidence="15">
    <location>
        <begin position="1850"/>
        <end position="1956"/>
    </location>
</feature>
<feature type="domain" description="Cadherin" evidence="15">
    <location>
        <begin position="2609"/>
        <end position="2715"/>
    </location>
</feature>
<feature type="domain" description="Cadherin" evidence="15">
    <location>
        <begin position="671"/>
        <end position="780"/>
    </location>
</feature>
<feature type="compositionally biased region" description="Low complexity" evidence="13">
    <location>
        <begin position="4251"/>
        <end position="4273"/>
    </location>
</feature>
<keyword evidence="5" id="KW-0732">Signal</keyword>
<dbReference type="PROSITE" id="PS00232">
    <property type="entry name" value="CADHERIN_1"/>
    <property type="match status" value="16"/>
</dbReference>
<keyword evidence="11" id="KW-0325">Glycoprotein</keyword>
<dbReference type="FunFam" id="2.60.40.60:FF:000002">
    <property type="entry name" value="Protocadherin alpha 2"/>
    <property type="match status" value="5"/>
</dbReference>
<sequence>MDTSEIRVAGEVDYEKNNNYEIRVDAIDKDQKPMAGHCKVLINIVDMNDNPTELTVTSLSVPVPEDSSVGTTVAIIRIKDKDSGSVSVPLKLKPSLREYYSLVVDIELWIARLLLMDINDNAPTFFPPVSNSESVVAEMVPRVFNYGGHRSSRAEGRGVSTKRTEVKDALIARVGLQGSPLPTGVRERIYKLHRTPAPIRTCDTCQRLLTLWVHWPGLAHPRQRQLLMPWEPNSPLCSLSSCGRELHYIVPEESKHGTFVGRIAQDLGLQISDINARRLRIVSKDDTDYFQVNLQNGILFVNKMIDREQLCPKINVCIIQLEIILDKPVQIHHVDVEIEDINDNYPIFSSKEFKLFIVESRLPGSRFPLEGAVDADVGTNSITNYELSASEYFALDIQTYTQKSKSVQLVLKKILDREQIPCHTLAFTAYDGGNPKLSATAELIITVQDVNDNAPAFDKSFYTVNLLENSLKGTVVTKLNATDLDEGENGEVIYAFNKVVPQEVTSTFSIEKHTGIIRVMGEVDFESYNIFEIEVDAVDKGQYALAGHCKVIVNIIDLNDNPPEMTVTSLNVPVPEDTSVGSVVAVISVHDRDSGLNGKVNCRISKTVPFKIKSTLREYFSLIVDGELDREKVSEYEIEIITTDEGLPSFSVSKLIKVQISDVNDNSPTFIQVSESITIKENNPPGSHVYTVSASDADISQNSFITYSIIDSSIDGIPISSFISINPENGKVFALLSFDHEQVSYFKCQIKASDAGLPPLSSNLTMNIFIVDINDNAPIILIPFSNSETKMTELVSKSAKEGHLVTKIKAIDADSGYNAWISYGFKDLTQNVPFAIGRQTGEITVIRPLTDSDGNEYKLTVLLKDHGEPEMSATVTIAIILVESGQDLPLERKTFPNRKDDEFPDANIYLIMAICLISTVFLITLIVYTVLRWQKYTQEINALKQHNFCPSIAGSWTYSQQRQYQEVFRRLCKPHTGMCKIIPPTVQSCRCHWCHCTLSVKGIQKSQGELNLGLPGCIKTSHRTLSIQDFWIPFTLAISLKFKHEIICVKSLVGCPAVFMQLHYLVQEESKHGTFVGRIAQDLGMQISDINSRRLRIVSKDGTDYFQVNLQNGILFVNKVIDREELCPKISICIVQLEIIVDKPVQIHHVDVEIEDINDNYPVFSSNEFKLFISEMKLPGSYFPLEGAVDADVGTNSITNYELSTSDYFTLDVQTYMQKSKSIQLVIKKTLDREQNPAHNLTLTAYDGGKPKLRCSTHLHITVQDVNDNAPRFDQLYYVVSLLENALNGTVVTKLNASDPDEGENSEILYAFNKLVPQQVTSVFNIDESAGIIRVVGEVDFEKQNLYEIEVDAVDKGHSAMTGHCKILVNILDINDNEPELTVTSLNVPVPEDSSVGSVVAVISVLDRDSGLNGKVNCHISKNVPFKIISTLREYFSLVVDGPLDRERISEYEIEITATDEGSPALSVTKLIKVPISDVNDNPPTFLQTSQTISIKENNPPGSHVYTVSAFDSDISQNSFITYSIIDSSIDGIPISSYISINPENGKVFALLSFDHEQLTHFQCQIKATDTGLPPLSSNLTLYVFIEDINDNAPAILSQFSNIESRLLEKVARSAKEGQLLTKIKAIDADSGYNAWISYEFKDPARNIPFAIGSQTGEITVIRSLDESSIDEYRLTVILKDNGDPIMSSTVNLAILLVESGQELPEERKTQNRNNDDFSDANIYLILSICLISTVFLITLISYTILRWHKYTQEINELKQHNFCSSIAGSWTYSQQRQYKVCLNGGPPKNDLILFTPSYPQTASNHKEQTGVARRVITHFVSILAFMSGRCGITEKVWSIAKVDGFLDYAKSQLHYLVQEESKHGTFVGRIAQDLGMQIFDINARRLRIVSKDGTDYFQVNLQNGILFVNKEIDREELCPDSSICIVQLEIIVDKPVQIHHVDVEIEDINDNYPVFSSNEFKLLISEMRQPGYKFPLEGAVDPDVGTNSITNYELSASDYFTLDVQAYTQKSKSIQLVLKKSLDREQSPLHNLTLIAYDGGKPKLSAMTQLLITVKDINDNAPLFDKPYYAVSLLENALKGTIVIKLNATDLDEGENGEIFYAFNKVVSQRIMSLFSIEKDSGIVRVIGDIDFEKNSLYEIEFDAIDRGFNSMAGHCKVVINIMDINDNSPELTVTSLNVPVPEDSSLGSVVAVISVHDKDSGKNGNVNCHISKNIPFKILSTLREYFSLVVDGPLDRERKSEYDIEITATDEGSPALLVRKLIKVQISDVNDNPPTFPQMSDTVSIKENNPPGSHIYTVSASDSDIIQNSFIAYSIIDSTVDGIPISSYISINPENGKIFALLSFDYEKVTYFQCQIKATDAGLPSLSSNLTLYIFIEDINDNAPYVLSSFSSSESRLTEMLPKSSKEGYLVTKIKAIDADSGYNAWLSYEFSNAARNTPFTIGRQTGEINVIRPLMDSDTDEHILSIVLKDHGDPEMSSVVTLLILLVESGQDLPVERKAHQRNSDDFSDANVYLIMSICLISTVFLITLIVYTVVRWQNQPGRMRRSLTTGLPSIAAWSACLSTSKSLCSMRLLEKMPRCGVLGRELALIIVEKVALSSEVYMHISTNNLHYMVPEESKHGTFVGRIAQDLGMQISDINARRLRIVSKDGTDYFQVNLQNGILFVNKIIDREELCPDTSICTVQIEIIVDKPVQIHHVDVEIEDINDNYPVFSSNEFKFIIAESRLLGSCFPLEGAVDADVGTNSITNYELSASDYFTLDVQTYTQKSKSIQLVLKKSLDREQIPVHNLTLIAYDGGKPKLSATAQLLITVEDVNDNAPVFDKSFYTVSLLEHALKGTIVTKLNATDLDQGEYGEIFYAFNKVVSHQVANFFSIEPSTGIIRVIGEVDFESRKIYEIDIDAIDNGHHPMAGHCKLIVNIVDVNDNAPELTVTSLNVPVPEDASLGSVVAVISVYDKDSGSNGKVNCQIPRNVPFKITSTVREYFSLIVDGPLDREIISEYNVEITATDEGSPALSVTKLIKVQISDVNDNPPTFLQSSESVSVKENNPPGSYVYTVTAFDADINQNSFITYSIIDSSIDGIPISSYISINPENGKVFALMSFDHEQVSHFQCQIKSIDAGLPPLSSNLTLYIFVEDVNDNAPYVLTAFSSSESRLTEMIPKSVREGHLVTKIKAIDADSGYNAWISYEFVNPPRNIPFVIGRQTGEITIIRPFMESDGDEYRLSIELKDHGDTIMSSVATLVILLVESRHDLPVERQTHHHRKDDDFSDANIYLIMSICLISSVFLITLIVYTLLKWQKCTREINELKQHNFCPSIAGSWTYSQQRQYKVCLSGGPPKNDLILFTPNYPQSMDDAISNIGSLTSESAGQIEGLCLTCLKRLRHKRKDGGFIIFRLFLEYKFLHAMFHVLVTLPLRPHPKVLRLQHKLLREQLHYLVPEESKHGTFVGRIAQDLGMQISDINARRLRIVSKDGTDYLQVNLQNGILFVNKIIDREELCPDTSICTVQIEIIVDKPVQIHHVDVEIEDINDNYPVFSSNEFKLIIAESRLPGSRFPLEGAVDADVGTNSITNYELSASDYFTLDVQTYTQKSKSIQLVLKKSLDREQIPVHNLTLNAYDGGKPKLSATAQLIITVQDVNDNAPLFDKPFYAVSLLENALKGTIVTKLNATDLDEGENGEIFYAFNNVVSQQVMSLFSIEPSTGIIRVIGDVDFERKNTYEIEIEAVDNGHYPMAGHCKVIVNIVDMNDNSPELTVTSLNVPVPEDASLGSVVAVISVHDKDSGSNGKTNCYISKNIPFKIMSTVREYFSLIVDGPLDRESISEYDVEITATDEGSPALLVTQIIKVQISDVNDNSPTFLQTSELISIKENNPPGSHVYTVSAFDADINQNSFITYLIIDSSVDGISITSYISINPENGKVFALLSFDHEQVSNFQCRIKATDSGLPPLSSNLTLYFFVEDVNDNVPYVLTPFSNSESRLTEMLPRSAREGHLVTKIKATDADSGYNAWISYEFVNPARNLPFVIGRQTGEITVIRPLMESDGDEYRLYIELKDHGDPMMSSVVTLVMLIVESGQDSPVERETHHHRKDDDFSDANIYLIISICLISSVFLITLIVYTLLKWQKYTQEINELKQHHFCPSIAGSWTYSQQRQYKIYLQKSINNALYCKGTLSCCICETFLRHWVSRNALEAGTEENTGEANRNSSKQPLLETDSEDSPGEGPSGKSPTNDKEEATVSSPERDRRTEPEIQLVPSTSAPSPSSLSSGLNPESPSFVPHSPVRDSNSMRGSGPLSI</sequence>
<feature type="transmembrane region" description="Helical" evidence="14">
    <location>
        <begin position="2550"/>
        <end position="2568"/>
    </location>
</feature>
<feature type="domain" description="Cadherin" evidence="15">
    <location>
        <begin position="2174"/>
        <end position="2278"/>
    </location>
</feature>
<dbReference type="InterPro" id="IPR015919">
    <property type="entry name" value="Cadherin-like_sf"/>
</dbReference>
<protein>
    <submittedName>
        <fullName evidence="16">Protocadherin gamma-A3</fullName>
    </submittedName>
</protein>
<keyword evidence="17" id="KW-1185">Reference proteome</keyword>
<feature type="domain" description="Cadherin" evidence="15">
    <location>
        <begin position="3755"/>
        <end position="3859"/>
    </location>
</feature>
<feature type="domain" description="Cadherin" evidence="15">
    <location>
        <begin position="1611"/>
        <end position="1707"/>
    </location>
</feature>
<feature type="domain" description="Cadherin" evidence="15">
    <location>
        <begin position="1957"/>
        <end position="2065"/>
    </location>
</feature>
<evidence type="ECO:0000256" key="6">
    <source>
        <dbReference type="ARBA" id="ARBA00022737"/>
    </source>
</evidence>
<evidence type="ECO:0000256" key="7">
    <source>
        <dbReference type="ARBA" id="ARBA00022837"/>
    </source>
</evidence>
<feature type="domain" description="Cadherin" evidence="15">
    <location>
        <begin position="2279"/>
        <end position="2388"/>
    </location>
</feature>
<evidence type="ECO:0000256" key="14">
    <source>
        <dbReference type="SAM" id="Phobius"/>
    </source>
</evidence>
<evidence type="ECO:0000256" key="10">
    <source>
        <dbReference type="ARBA" id="ARBA00023136"/>
    </source>
</evidence>
<feature type="domain" description="Cadherin" evidence="15">
    <location>
        <begin position="3154"/>
        <end position="3258"/>
    </location>
</feature>
<feature type="compositionally biased region" description="Polar residues" evidence="13">
    <location>
        <begin position="4198"/>
        <end position="4207"/>
    </location>
</feature>
<dbReference type="InterPro" id="IPR020894">
    <property type="entry name" value="Cadherin_CS"/>
</dbReference>
<feature type="domain" description="Cadherin" evidence="15">
    <location>
        <begin position="3431"/>
        <end position="3537"/>
    </location>
</feature>
<dbReference type="GO" id="GO:0005509">
    <property type="term" value="F:calcium ion binding"/>
    <property type="evidence" value="ECO:0007669"/>
    <property type="project" value="UniProtKB-UniRule"/>
</dbReference>
<evidence type="ECO:0000256" key="5">
    <source>
        <dbReference type="ARBA" id="ARBA00022729"/>
    </source>
</evidence>
<feature type="domain" description="Cadherin" evidence="15">
    <location>
        <begin position="2"/>
        <end position="64"/>
    </location>
</feature>
<feature type="transmembrane region" description="Helical" evidence="14">
    <location>
        <begin position="2515"/>
        <end position="2538"/>
    </location>
</feature>
<dbReference type="FunFam" id="2.60.40.60:FF:000006">
    <property type="entry name" value="Protocadherin alpha 2"/>
    <property type="match status" value="5"/>
</dbReference>
<feature type="domain" description="Cadherin" evidence="15">
    <location>
        <begin position="2825"/>
        <end position="2932"/>
    </location>
</feature>
<feature type="domain" description="Cadherin" evidence="15">
    <location>
        <begin position="3860"/>
        <end position="3969"/>
    </location>
</feature>
<keyword evidence="4 14" id="KW-0812">Transmembrane</keyword>
<dbReference type="GO" id="GO:0005886">
    <property type="term" value="C:plasma membrane"/>
    <property type="evidence" value="ECO:0007669"/>
    <property type="project" value="UniProtKB-SubCell"/>
</dbReference>
<keyword evidence="7 12" id="KW-0106">Calcium</keyword>
<reference evidence="16" key="1">
    <citation type="submission" date="2022-03" db="EMBL/GenBank/DDBJ databases">
        <authorList>
            <person name="Alioto T."/>
            <person name="Alioto T."/>
            <person name="Gomez Garrido J."/>
        </authorList>
    </citation>
    <scope>NUCLEOTIDE SEQUENCE</scope>
</reference>
<feature type="transmembrane region" description="Helical" evidence="14">
    <location>
        <begin position="3392"/>
        <end position="3413"/>
    </location>
</feature>
<evidence type="ECO:0000256" key="12">
    <source>
        <dbReference type="PROSITE-ProRule" id="PRU00043"/>
    </source>
</evidence>
<evidence type="ECO:0000256" key="13">
    <source>
        <dbReference type="SAM" id="MobiDB-lite"/>
    </source>
</evidence>
<evidence type="ECO:0000256" key="1">
    <source>
        <dbReference type="ARBA" id="ARBA00003436"/>
    </source>
</evidence>
<dbReference type="FunFam" id="2.60.40.60:FF:000007">
    <property type="entry name" value="Protocadherin alpha 2"/>
    <property type="match status" value="5"/>
</dbReference>
<feature type="domain" description="Cadherin" evidence="15">
    <location>
        <begin position="2066"/>
        <end position="2173"/>
    </location>
</feature>
<feature type="domain" description="Cadherin" evidence="15">
    <location>
        <begin position="3647"/>
        <end position="3754"/>
    </location>
</feature>
<dbReference type="Proteomes" id="UP001295444">
    <property type="component" value="Chromosome 03"/>
</dbReference>
<dbReference type="SMART" id="SM00112">
    <property type="entry name" value="CA"/>
    <property type="match status" value="30"/>
</dbReference>
<dbReference type="Pfam" id="PF00028">
    <property type="entry name" value="Cadherin"/>
    <property type="match status" value="25"/>
</dbReference>
<evidence type="ECO:0000259" key="15">
    <source>
        <dbReference type="PROSITE" id="PS50268"/>
    </source>
</evidence>
<evidence type="ECO:0000256" key="3">
    <source>
        <dbReference type="ARBA" id="ARBA00022475"/>
    </source>
</evidence>
<keyword evidence="3" id="KW-1003">Cell membrane</keyword>
<dbReference type="Gene3D" id="2.60.40.60">
    <property type="entry name" value="Cadherins"/>
    <property type="match status" value="31"/>
</dbReference>
<evidence type="ECO:0000256" key="4">
    <source>
        <dbReference type="ARBA" id="ARBA00022692"/>
    </source>
</evidence>
<dbReference type="EMBL" id="OW240914">
    <property type="protein sequence ID" value="CAH2275874.1"/>
    <property type="molecule type" value="Genomic_DNA"/>
</dbReference>
<feature type="domain" description="Cadherin" evidence="15">
    <location>
        <begin position="1487"/>
        <end position="1596"/>
    </location>
</feature>
<feature type="domain" description="Cadherin" evidence="15">
    <location>
        <begin position="1274"/>
        <end position="1381"/>
    </location>
</feature>
<dbReference type="InterPro" id="IPR013164">
    <property type="entry name" value="Cadherin_N"/>
</dbReference>
<feature type="domain" description="Cadherin" evidence="15">
    <location>
        <begin position="3538"/>
        <end position="3646"/>
    </location>
</feature>
<comment type="function">
    <text evidence="1">Potential calcium-dependent cell-adhesion protein. May be involved in the establishment and maintenance of specific neuronal connections in the brain.</text>
</comment>
<dbReference type="SUPFAM" id="SSF49313">
    <property type="entry name" value="Cadherin-like"/>
    <property type="match status" value="31"/>
</dbReference>
<feature type="domain" description="Cadherin" evidence="15">
    <location>
        <begin position="2933"/>
        <end position="3037"/>
    </location>
</feature>
<evidence type="ECO:0000256" key="11">
    <source>
        <dbReference type="ARBA" id="ARBA00023180"/>
    </source>
</evidence>
<feature type="domain" description="Cadherin" evidence="15">
    <location>
        <begin position="566"/>
        <end position="670"/>
    </location>
</feature>
<dbReference type="FunFam" id="2.60.40.60:FF:000004">
    <property type="entry name" value="Protocadherin 1 gamma 2"/>
    <property type="match status" value="5"/>
</dbReference>
<feature type="transmembrane region" description="Helical" evidence="14">
    <location>
        <begin position="4097"/>
        <end position="4120"/>
    </location>
</feature>